<dbReference type="Proteomes" id="UP000838756">
    <property type="component" value="Unassembled WGS sequence"/>
</dbReference>
<gene>
    <name evidence="1" type="primary">jg24663</name>
    <name evidence="1" type="ORF">PAEG_LOCUS4116</name>
</gene>
<organism evidence="1 2">
    <name type="scientific">Pararge aegeria aegeria</name>
    <dbReference type="NCBI Taxonomy" id="348720"/>
    <lineage>
        <taxon>Eukaryota</taxon>
        <taxon>Metazoa</taxon>
        <taxon>Ecdysozoa</taxon>
        <taxon>Arthropoda</taxon>
        <taxon>Hexapoda</taxon>
        <taxon>Insecta</taxon>
        <taxon>Pterygota</taxon>
        <taxon>Neoptera</taxon>
        <taxon>Endopterygota</taxon>
        <taxon>Lepidoptera</taxon>
        <taxon>Glossata</taxon>
        <taxon>Ditrysia</taxon>
        <taxon>Papilionoidea</taxon>
        <taxon>Nymphalidae</taxon>
        <taxon>Satyrinae</taxon>
        <taxon>Satyrini</taxon>
        <taxon>Parargina</taxon>
        <taxon>Pararge</taxon>
    </lineage>
</organism>
<sequence length="35" mass="3788">VHRSLNLAAPLANVGAFDLLPQEAPPQRMCAIAFR</sequence>
<proteinExistence type="predicted"/>
<accession>A0A8S4QNB3</accession>
<dbReference type="AlphaFoldDB" id="A0A8S4QNB3"/>
<evidence type="ECO:0000313" key="1">
    <source>
        <dbReference type="EMBL" id="CAH2216038.1"/>
    </source>
</evidence>
<reference evidence="1" key="1">
    <citation type="submission" date="2022-03" db="EMBL/GenBank/DDBJ databases">
        <authorList>
            <person name="Lindestad O."/>
        </authorList>
    </citation>
    <scope>NUCLEOTIDE SEQUENCE</scope>
</reference>
<protein>
    <submittedName>
        <fullName evidence="1">Jg24663 protein</fullName>
    </submittedName>
</protein>
<keyword evidence="2" id="KW-1185">Reference proteome</keyword>
<evidence type="ECO:0000313" key="2">
    <source>
        <dbReference type="Proteomes" id="UP000838756"/>
    </source>
</evidence>
<comment type="caution">
    <text evidence="1">The sequence shown here is derived from an EMBL/GenBank/DDBJ whole genome shotgun (WGS) entry which is preliminary data.</text>
</comment>
<feature type="non-terminal residue" evidence="1">
    <location>
        <position position="1"/>
    </location>
</feature>
<dbReference type="EMBL" id="CAKXAJ010013788">
    <property type="protein sequence ID" value="CAH2216038.1"/>
    <property type="molecule type" value="Genomic_DNA"/>
</dbReference>
<name>A0A8S4QNB3_9NEOP</name>